<dbReference type="Pfam" id="PF03704">
    <property type="entry name" value="BTAD"/>
    <property type="match status" value="1"/>
</dbReference>
<evidence type="ECO:0000256" key="2">
    <source>
        <dbReference type="ARBA" id="ARBA00023163"/>
    </source>
</evidence>
<dbReference type="Gene3D" id="1.25.40.10">
    <property type="entry name" value="Tetratricopeptide repeat domain"/>
    <property type="match status" value="1"/>
</dbReference>
<keyword evidence="5" id="KW-1185">Reference proteome</keyword>
<dbReference type="SMART" id="SM01043">
    <property type="entry name" value="BTAD"/>
    <property type="match status" value="1"/>
</dbReference>
<keyword evidence="2" id="KW-0804">Transcription</keyword>
<dbReference type="InterPro" id="IPR036388">
    <property type="entry name" value="WH-like_DNA-bd_sf"/>
</dbReference>
<evidence type="ECO:0000313" key="4">
    <source>
        <dbReference type="EMBL" id="GLH99409.1"/>
    </source>
</evidence>
<evidence type="ECO:0000259" key="3">
    <source>
        <dbReference type="SMART" id="SM01043"/>
    </source>
</evidence>
<dbReference type="InterPro" id="IPR051677">
    <property type="entry name" value="AfsR-DnrI-RedD_regulator"/>
</dbReference>
<name>A0ABQ5QZ25_9ACTN</name>
<dbReference type="InterPro" id="IPR011990">
    <property type="entry name" value="TPR-like_helical_dom_sf"/>
</dbReference>
<evidence type="ECO:0000313" key="5">
    <source>
        <dbReference type="Proteomes" id="UP001144280"/>
    </source>
</evidence>
<dbReference type="PANTHER" id="PTHR35807:SF1">
    <property type="entry name" value="TRANSCRIPTIONAL REGULATOR REDD"/>
    <property type="match status" value="1"/>
</dbReference>
<keyword evidence="1" id="KW-0805">Transcription regulation</keyword>
<comment type="caution">
    <text evidence="4">The sequence shown here is derived from an EMBL/GenBank/DDBJ whole genome shotgun (WGS) entry which is preliminary data.</text>
</comment>
<evidence type="ECO:0000256" key="1">
    <source>
        <dbReference type="ARBA" id="ARBA00023015"/>
    </source>
</evidence>
<proteinExistence type="predicted"/>
<feature type="domain" description="Bacterial transcriptional activator" evidence="3">
    <location>
        <begin position="102"/>
        <end position="230"/>
    </location>
</feature>
<dbReference type="RefSeq" id="WP_281899042.1">
    <property type="nucleotide sequence ID" value="NZ_BSDI01000023.1"/>
</dbReference>
<dbReference type="InterPro" id="IPR005158">
    <property type="entry name" value="BTAD"/>
</dbReference>
<dbReference type="EMBL" id="BSDI01000023">
    <property type="protein sequence ID" value="GLH99409.1"/>
    <property type="molecule type" value="Genomic_DNA"/>
</dbReference>
<reference evidence="4" key="1">
    <citation type="submission" date="2022-12" db="EMBL/GenBank/DDBJ databases">
        <title>New Phytohabitans aurantiacus sp. RD004123 nov., an actinomycete isolated from soil.</title>
        <authorList>
            <person name="Triningsih D.W."/>
            <person name="Harunari E."/>
            <person name="Igarashi Y."/>
        </authorList>
    </citation>
    <scope>NUCLEOTIDE SEQUENCE</scope>
    <source>
        <strain evidence="4">RD004123</strain>
    </source>
</reference>
<gene>
    <name evidence="4" type="ORF">Pa4123_46850</name>
</gene>
<organism evidence="4 5">
    <name type="scientific">Phytohabitans aurantiacus</name>
    <dbReference type="NCBI Taxonomy" id="3016789"/>
    <lineage>
        <taxon>Bacteria</taxon>
        <taxon>Bacillati</taxon>
        <taxon>Actinomycetota</taxon>
        <taxon>Actinomycetes</taxon>
        <taxon>Micromonosporales</taxon>
        <taxon>Micromonosporaceae</taxon>
    </lineage>
</organism>
<dbReference type="PANTHER" id="PTHR35807">
    <property type="entry name" value="TRANSCRIPTIONAL REGULATOR REDD-RELATED"/>
    <property type="match status" value="1"/>
</dbReference>
<dbReference type="Gene3D" id="1.10.10.10">
    <property type="entry name" value="Winged helix-like DNA-binding domain superfamily/Winged helix DNA-binding domain"/>
    <property type="match status" value="1"/>
</dbReference>
<protein>
    <recommendedName>
        <fullName evidence="3">Bacterial transcriptional activator domain-containing protein</fullName>
    </recommendedName>
</protein>
<dbReference type="SUPFAM" id="SSF48452">
    <property type="entry name" value="TPR-like"/>
    <property type="match status" value="1"/>
</dbReference>
<accession>A0ABQ5QZ25</accession>
<dbReference type="Proteomes" id="UP001144280">
    <property type="component" value="Unassembled WGS sequence"/>
</dbReference>
<sequence length="235" mass="26285">MTGLGAQLSLHLLGPFRARRGEHTAPLPRSAARVLAYLAIHSAASRQQVSGALWPDVPQSRASSDLRTALWRLQRVADEFVLVGGETLAISERVAVDVQQVVDWATRTVAGTGELPPPRGSGRELLPGWDEEWLEDARERIRLLTVQAFESVAERLLTAGRPAEALPHLLQVTEIDPLRESAQQLMVELHLRQRNVHEALRQYRRYERLVRRDLGIEPGVGLRSLLSRYAPNLVD</sequence>